<dbReference type="GeneID" id="103128304"/>
<keyword evidence="9" id="KW-0393">Immunoglobulin domain</keyword>
<dbReference type="SMART" id="SM00060">
    <property type="entry name" value="FN3"/>
    <property type="match status" value="1"/>
</dbReference>
<keyword evidence="5 11" id="KW-0472">Membrane</keyword>
<feature type="region of interest" description="Disordered" evidence="10">
    <location>
        <begin position="424"/>
        <end position="447"/>
    </location>
</feature>
<comment type="subcellular location">
    <subcellularLocation>
        <location evidence="1">Membrane</location>
        <topology evidence="1">Single-pass type I membrane protein</topology>
    </subcellularLocation>
</comment>
<evidence type="ECO:0000256" key="11">
    <source>
        <dbReference type="SAM" id="Phobius"/>
    </source>
</evidence>
<dbReference type="PANTHER" id="PTHR23037:SF22">
    <property type="entry name" value="CYTOKINE RECEPTOR COMMON SUBUNIT BETA"/>
    <property type="match status" value="1"/>
</dbReference>
<feature type="transmembrane region" description="Helical" evidence="11">
    <location>
        <begin position="477"/>
        <end position="500"/>
    </location>
</feature>
<accession>A0ABM3Y8U8</accession>
<feature type="compositionally biased region" description="Low complexity" evidence="10">
    <location>
        <begin position="85"/>
        <end position="117"/>
    </location>
</feature>
<dbReference type="InterPro" id="IPR007110">
    <property type="entry name" value="Ig-like_dom"/>
</dbReference>
<evidence type="ECO:0000259" key="12">
    <source>
        <dbReference type="PROSITE" id="PS50835"/>
    </source>
</evidence>
<evidence type="ECO:0000256" key="8">
    <source>
        <dbReference type="ARBA" id="ARBA00023180"/>
    </source>
</evidence>
<dbReference type="Pfam" id="PF09240">
    <property type="entry name" value="IL6Ra-bind"/>
    <property type="match status" value="1"/>
</dbReference>
<evidence type="ECO:0000256" key="7">
    <source>
        <dbReference type="ARBA" id="ARBA00023170"/>
    </source>
</evidence>
<keyword evidence="2 11" id="KW-0812">Transmembrane</keyword>
<feature type="domain" description="Fibronectin type-III" evidence="13">
    <location>
        <begin position="329"/>
        <end position="428"/>
    </location>
</feature>
<dbReference type="InterPro" id="IPR003961">
    <property type="entry name" value="FN3_dom"/>
</dbReference>
<dbReference type="Gene3D" id="2.60.40.10">
    <property type="entry name" value="Immunoglobulins"/>
    <property type="match status" value="3"/>
</dbReference>
<evidence type="ECO:0000256" key="5">
    <source>
        <dbReference type="ARBA" id="ARBA00023136"/>
    </source>
</evidence>
<feature type="region of interest" description="Disordered" evidence="10">
    <location>
        <begin position="29"/>
        <end position="117"/>
    </location>
</feature>
<keyword evidence="6" id="KW-1015">Disulfide bond</keyword>
<name>A0ABM3Y8U8_ERIEU</name>
<feature type="compositionally biased region" description="Pro residues" evidence="10">
    <location>
        <begin position="74"/>
        <end position="84"/>
    </location>
</feature>
<gene>
    <name evidence="15" type="primary">IL6R</name>
</gene>
<dbReference type="PANTHER" id="PTHR23037">
    <property type="entry name" value="CYTOKINE RECEPTOR"/>
    <property type="match status" value="1"/>
</dbReference>
<protein>
    <submittedName>
        <fullName evidence="15">Interleukin-6 receptor subunit alpha isoform X1</fullName>
    </submittedName>
</protein>
<evidence type="ECO:0000313" key="15">
    <source>
        <dbReference type="RefSeq" id="XP_060057499.1"/>
    </source>
</evidence>
<keyword evidence="7 15" id="KW-0675">Receptor</keyword>
<evidence type="ECO:0000313" key="14">
    <source>
        <dbReference type="Proteomes" id="UP001652624"/>
    </source>
</evidence>
<feature type="region of interest" description="Disordered" evidence="10">
    <location>
        <begin position="1"/>
        <end position="20"/>
    </location>
</feature>
<dbReference type="RefSeq" id="XP_060057499.1">
    <property type="nucleotide sequence ID" value="XM_060201516.1"/>
</dbReference>
<evidence type="ECO:0000256" key="3">
    <source>
        <dbReference type="ARBA" id="ARBA00022729"/>
    </source>
</evidence>
<evidence type="ECO:0000256" key="2">
    <source>
        <dbReference type="ARBA" id="ARBA00022692"/>
    </source>
</evidence>
<dbReference type="InterPro" id="IPR036179">
    <property type="entry name" value="Ig-like_dom_sf"/>
</dbReference>
<sequence length="606" mass="66262">MRARWAQVRRTGSPPSGAGCAIGFRNSSLAGGGVPQCAAVPRGLISRPPGAGSRAEQGERRARPHRSRDRRPARVPPRPGPPSRGPRSCSGCGCSSRSRSGSGSGSRSRSGSGSRSRRGSMLALLAALLAARGAALVPGDCPALEMAGDVHSSLPGAHVVLTCPGGEPGRNSTVQWAWSSTLQGSLYTHHTLVLPDVQPSDSGSYSCFRDNQLAGTVHLLVEAPPEEPQLSCYQKCPTSNVMCEWRPQHPPSVTTKAVLLVKKSVMTSMEYFREPCWYSATSGTFSCKLAVQEADSSFYIVSACVANSVGSKSSQAWGFRELEILQPDPPVHVEVSAVAGKPRRLRVSWGPAPSWNSTYYRLRFQLRYRAERARDFLPPVTLQESQHHYEIPDAWSGLRHVVQLRAQEEFGNGRWSEWSQEVMGTPWTEPRSSPAVTREPPSTQAPTVHVDSKDILSSISPNTSFPVHFSPVPLPTFLVAGGSLTFGMLLCIAIVLRVAWHQHQHQHISMATGMIMEEHRVLGTYADTELSLGREARTACSKAVNRENIWMETTHLFNRIPHTDIISAKKIIVLSFVFIFFFTRCIESKYPRPVSLGQGVSTCFSF</sequence>
<evidence type="ECO:0000256" key="9">
    <source>
        <dbReference type="ARBA" id="ARBA00023319"/>
    </source>
</evidence>
<evidence type="ECO:0000256" key="6">
    <source>
        <dbReference type="ARBA" id="ARBA00023157"/>
    </source>
</evidence>
<evidence type="ECO:0000256" key="10">
    <source>
        <dbReference type="SAM" id="MobiDB-lite"/>
    </source>
</evidence>
<evidence type="ECO:0000256" key="1">
    <source>
        <dbReference type="ARBA" id="ARBA00004479"/>
    </source>
</evidence>
<feature type="domain" description="Ig-like" evidence="12">
    <location>
        <begin position="142"/>
        <end position="207"/>
    </location>
</feature>
<dbReference type="InterPro" id="IPR015321">
    <property type="entry name" value="TypeI_recpt_CBD"/>
</dbReference>
<keyword evidence="8" id="KW-0325">Glycoprotein</keyword>
<keyword evidence="14" id="KW-1185">Reference proteome</keyword>
<dbReference type="PROSITE" id="PS50853">
    <property type="entry name" value="FN3"/>
    <property type="match status" value="1"/>
</dbReference>
<reference evidence="15" key="1">
    <citation type="submission" date="2025-08" db="UniProtKB">
        <authorList>
            <consortium name="RefSeq"/>
        </authorList>
    </citation>
    <scope>IDENTIFICATION</scope>
</reference>
<keyword evidence="4 11" id="KW-1133">Transmembrane helix</keyword>
<dbReference type="Proteomes" id="UP001652624">
    <property type="component" value="Chromosome 11"/>
</dbReference>
<organism evidence="14 15">
    <name type="scientific">Erinaceus europaeus</name>
    <name type="common">Western European hedgehog</name>
    <dbReference type="NCBI Taxonomy" id="9365"/>
    <lineage>
        <taxon>Eukaryota</taxon>
        <taxon>Metazoa</taxon>
        <taxon>Chordata</taxon>
        <taxon>Craniata</taxon>
        <taxon>Vertebrata</taxon>
        <taxon>Euteleostomi</taxon>
        <taxon>Mammalia</taxon>
        <taxon>Eutheria</taxon>
        <taxon>Laurasiatheria</taxon>
        <taxon>Eulipotyphla</taxon>
        <taxon>Erinaceidae</taxon>
        <taxon>Erinaceinae</taxon>
        <taxon>Erinaceus</taxon>
    </lineage>
</organism>
<dbReference type="SMART" id="SM00408">
    <property type="entry name" value="IGc2"/>
    <property type="match status" value="1"/>
</dbReference>
<dbReference type="CDD" id="cd00063">
    <property type="entry name" value="FN3"/>
    <property type="match status" value="1"/>
</dbReference>
<feature type="compositionally biased region" description="Basic residues" evidence="10">
    <location>
        <begin position="62"/>
        <end position="73"/>
    </location>
</feature>
<keyword evidence="3" id="KW-0732">Signal</keyword>
<feature type="compositionally biased region" description="Polar residues" evidence="10">
    <location>
        <begin position="430"/>
        <end position="446"/>
    </location>
</feature>
<dbReference type="SUPFAM" id="SSF49265">
    <property type="entry name" value="Fibronectin type III"/>
    <property type="match status" value="2"/>
</dbReference>
<evidence type="ECO:0000259" key="13">
    <source>
        <dbReference type="PROSITE" id="PS50853"/>
    </source>
</evidence>
<dbReference type="PROSITE" id="PS50835">
    <property type="entry name" value="IG_LIKE"/>
    <property type="match status" value="1"/>
</dbReference>
<dbReference type="SUPFAM" id="SSF48726">
    <property type="entry name" value="Immunoglobulin"/>
    <property type="match status" value="1"/>
</dbReference>
<dbReference type="InterPro" id="IPR013783">
    <property type="entry name" value="Ig-like_fold"/>
</dbReference>
<dbReference type="SMART" id="SM00409">
    <property type="entry name" value="IG"/>
    <property type="match status" value="1"/>
</dbReference>
<dbReference type="InterPro" id="IPR003599">
    <property type="entry name" value="Ig_sub"/>
</dbReference>
<dbReference type="InterPro" id="IPR003598">
    <property type="entry name" value="Ig_sub2"/>
</dbReference>
<evidence type="ECO:0000256" key="4">
    <source>
        <dbReference type="ARBA" id="ARBA00022989"/>
    </source>
</evidence>
<dbReference type="InterPro" id="IPR036116">
    <property type="entry name" value="FN3_sf"/>
</dbReference>
<proteinExistence type="predicted"/>